<proteinExistence type="predicted"/>
<gene>
    <name evidence="2" type="ORF">HDA30_000485</name>
</gene>
<dbReference type="EMBL" id="JACHNA010000001">
    <property type="protein sequence ID" value="MBB4734977.1"/>
    <property type="molecule type" value="Genomic_DNA"/>
</dbReference>
<name>A0A7W7GMT5_9MICC</name>
<evidence type="ECO:0000256" key="1">
    <source>
        <dbReference type="SAM" id="MobiDB-lite"/>
    </source>
</evidence>
<accession>A0A7W7GMT5</accession>
<organism evidence="2 3">
    <name type="scientific">Micrococcus cohnii</name>
    <dbReference type="NCBI Taxonomy" id="993416"/>
    <lineage>
        <taxon>Bacteria</taxon>
        <taxon>Bacillati</taxon>
        <taxon>Actinomycetota</taxon>
        <taxon>Actinomycetes</taxon>
        <taxon>Micrococcales</taxon>
        <taxon>Micrococcaceae</taxon>
        <taxon>Micrococcus</taxon>
    </lineage>
</organism>
<sequence>MLTLQRGFVNSGMLTCCGGGQRMLEGGCAWSVVLTGEQLNSASGAGETPWATPVVGLIAGEERRRESRERLVEVGKAALNVEMWQENPAKFKAQDFGRGLSDRKFEFTSTLRAKTEAFTYHRMGVGRPGSTWENVTQFNYRAAGAQFLRDFSDWTPGAPAFAVATPGGGMYGAVRGPSMGEIMFNAVHEGRASSRGGGAQRHGLPPEGRGHMVFRPSKRWRNTNRAWKNKDAKRKQETLDHFALKVDQLRTMALGGDKVTSTGGAEIKQSKKGLGFTETAARRQKRSKFMNPHSILSKDASEGPVLSDAMREKVHKELEAEVRKDKGSTHRARHNLGGDCHRISRRMPCVRLCVGTTWTMFEICSSEARTPRTTSNGSSVRKIGLSVRRLKCIA</sequence>
<evidence type="ECO:0000313" key="2">
    <source>
        <dbReference type="EMBL" id="MBB4734977.1"/>
    </source>
</evidence>
<keyword evidence="3" id="KW-1185">Reference proteome</keyword>
<reference evidence="2 3" key="1">
    <citation type="submission" date="2020-08" db="EMBL/GenBank/DDBJ databases">
        <title>Sequencing the genomes of 1000 actinobacteria strains.</title>
        <authorList>
            <person name="Klenk H.-P."/>
        </authorList>
    </citation>
    <scope>NUCLEOTIDE SEQUENCE [LARGE SCALE GENOMIC DNA]</scope>
    <source>
        <strain evidence="2 3">DSM 23974</strain>
    </source>
</reference>
<evidence type="ECO:0000313" key="3">
    <source>
        <dbReference type="Proteomes" id="UP000540191"/>
    </source>
</evidence>
<dbReference type="Proteomes" id="UP000540191">
    <property type="component" value="Unassembled WGS sequence"/>
</dbReference>
<dbReference type="RefSeq" id="WP_184241009.1">
    <property type="nucleotide sequence ID" value="NZ_JACHNA010000001.1"/>
</dbReference>
<comment type="caution">
    <text evidence="2">The sequence shown here is derived from an EMBL/GenBank/DDBJ whole genome shotgun (WGS) entry which is preliminary data.</text>
</comment>
<feature type="region of interest" description="Disordered" evidence="1">
    <location>
        <begin position="191"/>
        <end position="214"/>
    </location>
</feature>
<protein>
    <submittedName>
        <fullName evidence="2">Uncharacterized protein</fullName>
    </submittedName>
</protein>
<dbReference type="AlphaFoldDB" id="A0A7W7GMT5"/>